<dbReference type="InterPro" id="IPR058763">
    <property type="entry name" value="RRM_RDR1/2-like"/>
</dbReference>
<dbReference type="GO" id="GO:0003723">
    <property type="term" value="F:RNA binding"/>
    <property type="evidence" value="ECO:0007669"/>
    <property type="project" value="UniProtKB-UniRule"/>
</dbReference>
<evidence type="ECO:0000256" key="6">
    <source>
        <dbReference type="ARBA" id="ARBA00023158"/>
    </source>
</evidence>
<dbReference type="Proteomes" id="UP000825935">
    <property type="component" value="Chromosome 19"/>
</dbReference>
<evidence type="ECO:0000313" key="12">
    <source>
        <dbReference type="EMBL" id="KAH7352012.1"/>
    </source>
</evidence>
<dbReference type="PANTHER" id="PTHR23079:SF5">
    <property type="entry name" value="RNA-DEPENDENT RNA POLYMERASE 2"/>
    <property type="match status" value="1"/>
</dbReference>
<dbReference type="InterPro" id="IPR000504">
    <property type="entry name" value="RRM_dom"/>
</dbReference>
<evidence type="ECO:0000256" key="7">
    <source>
        <dbReference type="ARBA" id="ARBA00048744"/>
    </source>
</evidence>
<gene>
    <name evidence="12" type="ORF">KP509_19G025000</name>
</gene>
<dbReference type="InterPro" id="IPR057596">
    <property type="entry name" value="RDRP_core"/>
</dbReference>
<protein>
    <recommendedName>
        <fullName evidence="9">RNA-dependent RNA polymerase</fullName>
        <ecNumber evidence="9">2.7.7.48</ecNumber>
    </recommendedName>
</protein>
<feature type="domain" description="RRM" evidence="11">
    <location>
        <begin position="13"/>
        <end position="96"/>
    </location>
</feature>
<dbReference type="GO" id="GO:0003968">
    <property type="term" value="F:RNA-directed RNA polymerase activity"/>
    <property type="evidence" value="ECO:0007669"/>
    <property type="project" value="UniProtKB-KW"/>
</dbReference>
<dbReference type="SMART" id="SM00360">
    <property type="entry name" value="RRM"/>
    <property type="match status" value="1"/>
</dbReference>
<name>A0A8T2SKM9_CERRI</name>
<dbReference type="Pfam" id="PF24823">
    <property type="entry name" value="PH_RDR2"/>
    <property type="match status" value="1"/>
</dbReference>
<dbReference type="OMA" id="LEIPNDC"/>
<evidence type="ECO:0000256" key="9">
    <source>
        <dbReference type="RuleBase" id="RU363098"/>
    </source>
</evidence>
<evidence type="ECO:0000256" key="2">
    <source>
        <dbReference type="ARBA" id="ARBA00022484"/>
    </source>
</evidence>
<dbReference type="InterPro" id="IPR012677">
    <property type="entry name" value="Nucleotide-bd_a/b_plait_sf"/>
</dbReference>
<keyword evidence="13" id="KW-1185">Reference proteome</keyword>
<dbReference type="Pfam" id="PF26253">
    <property type="entry name" value="RdRP_head"/>
    <property type="match status" value="1"/>
</dbReference>
<dbReference type="AlphaFoldDB" id="A0A8T2SKM9"/>
<evidence type="ECO:0000256" key="4">
    <source>
        <dbReference type="ARBA" id="ARBA00022695"/>
    </source>
</evidence>
<dbReference type="GO" id="GO:0030422">
    <property type="term" value="P:siRNA processing"/>
    <property type="evidence" value="ECO:0007669"/>
    <property type="project" value="TreeGrafter"/>
</dbReference>
<feature type="region of interest" description="Disordered" evidence="10">
    <location>
        <begin position="171"/>
        <end position="191"/>
    </location>
</feature>
<dbReference type="EMBL" id="CM035424">
    <property type="protein sequence ID" value="KAH7352012.1"/>
    <property type="molecule type" value="Genomic_DNA"/>
</dbReference>
<dbReference type="InterPro" id="IPR035979">
    <property type="entry name" value="RBD_domain_sf"/>
</dbReference>
<organism evidence="12 13">
    <name type="scientific">Ceratopteris richardii</name>
    <name type="common">Triangle waterfern</name>
    <dbReference type="NCBI Taxonomy" id="49495"/>
    <lineage>
        <taxon>Eukaryota</taxon>
        <taxon>Viridiplantae</taxon>
        <taxon>Streptophyta</taxon>
        <taxon>Embryophyta</taxon>
        <taxon>Tracheophyta</taxon>
        <taxon>Polypodiopsida</taxon>
        <taxon>Polypodiidae</taxon>
        <taxon>Polypodiales</taxon>
        <taxon>Pteridineae</taxon>
        <taxon>Pteridaceae</taxon>
        <taxon>Parkerioideae</taxon>
        <taxon>Ceratopteris</taxon>
    </lineage>
</organism>
<evidence type="ECO:0000256" key="3">
    <source>
        <dbReference type="ARBA" id="ARBA00022679"/>
    </source>
</evidence>
<dbReference type="PANTHER" id="PTHR23079">
    <property type="entry name" value="RNA-DEPENDENT RNA POLYMERASE"/>
    <property type="match status" value="1"/>
</dbReference>
<evidence type="ECO:0000259" key="11">
    <source>
        <dbReference type="PROSITE" id="PS50102"/>
    </source>
</evidence>
<dbReference type="InterPro" id="IPR058752">
    <property type="entry name" value="RDRP_C_head"/>
</dbReference>
<accession>A0A8T2SKM9</accession>
<keyword evidence="5 8" id="KW-0694">RNA-binding</keyword>
<sequence length="1074" mass="122108">MSLKFSSLMTLSCTVRVSNIPYAMVAEELMEFLESSIGAGTVFAIKIHTERCNWKSKGFGYVQFETEAAAIKAVELSRKCKLRFQQKALKVDYEQTHIIDRPQLSFCGSALHIGWVAAENEFSSLWSWKTLVTIELYCRKQKLILIFEDTDTAASYKLSWTLSSLHIGGTRSRTQQSSGNVMDPGTQNETKKSRGGILLLQAKHAPKIHKKVKIVSSLRRKKEFSDGRFSFLRDKLEEQNHLWQRCTDFTKNNCIALASSYCLEIPMAEGVIYDVFVETLLNDDAFNEFTDIYIKPEVSTSHGQHNRSDHLIPTELNEGLIRINRLIITPTKEYFIGPEVEVSNRVTRKFKDVLDNFLRVQFTDEDMSALSARTLETSPETFLKTQIRSERTDIYHRIHDVLKHGIRLDGKNYEFLAFSSSQLRSHSLWMFASDQNLNSTCDSIRSWMGNFANIRNVAKCAARMGQCFSSSKQGPVICHYEIEEIPDIERMNAGVNYCFSDGIGRISPAFALDVARTCACFKGKRHNALTPSAFQIRYGGYKGVVAIYPSSISKVTFRPSMKKFQSELNVLDVLEWTRFLPCYLNRQIITLLSTLGLSDDVFISMQKERFISLDGVLKNREAAVKLLQVSCGGEHHKMMMQMLFAGYDPGEEPFLLSMLQAFKSAQIQQILKKSKIFVPKGRILMGCLDEYACLNYGEVFVKVSSSEGSPVHVIKGTVIVTKNPCLHPGDIRILQAVDSPDLQHMIDCVVFPQKGARPHPNECSGSDLDGDLYFVSWDERLIPPVMEPPMDYYPPNSIALDHFPTLEEIQDYFMEYMSNDSLGTIANAHVVFADKEPEKARSQPCIELAELSSIAVDFPKTGVSAMLPKHLRPKAYPDFMEKSGKRSYISTGILGKLYRAAKEDIAGITTSAHLKLYHEYYDPQLVLDGYEDHVEKALQYRRVYDEKLTAMMQFYGVQSEAEMLTGCFSELRPTFGNSIKDVEEKILHAFSGLVVDAKSWFKEMHVAAGQNKDYVIASAWYHVTYHRDFLKQEQGPELGKTWLVSFAWLNYDKLLEIKKYRRLDKSLSAMESLK</sequence>
<evidence type="ECO:0000256" key="1">
    <source>
        <dbReference type="ARBA" id="ARBA00005762"/>
    </source>
</evidence>
<dbReference type="GO" id="GO:0031380">
    <property type="term" value="C:nuclear RNA-directed RNA polymerase complex"/>
    <property type="evidence" value="ECO:0007669"/>
    <property type="project" value="TreeGrafter"/>
</dbReference>
<comment type="function">
    <text evidence="9">Probably involved in the RNA silencing pathway and required for the generation of small interfering RNAs (siRNAs).</text>
</comment>
<evidence type="ECO:0000313" key="13">
    <source>
        <dbReference type="Proteomes" id="UP000825935"/>
    </source>
</evidence>
<comment type="similarity">
    <text evidence="1 9">Belongs to the RdRP family.</text>
</comment>
<dbReference type="InterPro" id="IPR007855">
    <property type="entry name" value="RDRP"/>
</dbReference>
<comment type="caution">
    <text evidence="12">The sequence shown here is derived from an EMBL/GenBank/DDBJ whole genome shotgun (WGS) entry which is preliminary data.</text>
</comment>
<evidence type="ECO:0000256" key="10">
    <source>
        <dbReference type="SAM" id="MobiDB-lite"/>
    </source>
</evidence>
<evidence type="ECO:0000256" key="8">
    <source>
        <dbReference type="PROSITE-ProRule" id="PRU00176"/>
    </source>
</evidence>
<evidence type="ECO:0000256" key="5">
    <source>
        <dbReference type="ARBA" id="ARBA00022884"/>
    </source>
</evidence>
<keyword evidence="6 9" id="KW-0943">RNA-mediated gene silencing</keyword>
<dbReference type="Pfam" id="PF05183">
    <property type="entry name" value="RdRP"/>
    <property type="match status" value="1"/>
</dbReference>
<dbReference type="OrthoDB" id="6513042at2759"/>
<dbReference type="EMBL" id="CM035424">
    <property type="protein sequence ID" value="KAH7352015.1"/>
    <property type="molecule type" value="Genomic_DNA"/>
</dbReference>
<dbReference type="EC" id="2.7.7.48" evidence="9"/>
<proteinExistence type="inferred from homology"/>
<dbReference type="InterPro" id="IPR057590">
    <property type="entry name" value="PH_RDR1/2-like"/>
</dbReference>
<dbReference type="PROSITE" id="PS50102">
    <property type="entry name" value="RRM"/>
    <property type="match status" value="1"/>
</dbReference>
<dbReference type="SUPFAM" id="SSF54928">
    <property type="entry name" value="RNA-binding domain, RBD"/>
    <property type="match status" value="1"/>
</dbReference>
<comment type="catalytic activity">
    <reaction evidence="7 9">
        <text>RNA(n) + a ribonucleoside 5'-triphosphate = RNA(n+1) + diphosphate</text>
        <dbReference type="Rhea" id="RHEA:21248"/>
        <dbReference type="Rhea" id="RHEA-COMP:14527"/>
        <dbReference type="Rhea" id="RHEA-COMP:17342"/>
        <dbReference type="ChEBI" id="CHEBI:33019"/>
        <dbReference type="ChEBI" id="CHEBI:61557"/>
        <dbReference type="ChEBI" id="CHEBI:140395"/>
        <dbReference type="EC" id="2.7.7.48"/>
    </reaction>
</comment>
<feature type="compositionally biased region" description="Polar residues" evidence="10">
    <location>
        <begin position="171"/>
        <end position="188"/>
    </location>
</feature>
<reference evidence="12" key="1">
    <citation type="submission" date="2021-08" db="EMBL/GenBank/DDBJ databases">
        <title>WGS assembly of Ceratopteris richardii.</title>
        <authorList>
            <person name="Marchant D.B."/>
            <person name="Chen G."/>
            <person name="Jenkins J."/>
            <person name="Shu S."/>
            <person name="Leebens-Mack J."/>
            <person name="Grimwood J."/>
            <person name="Schmutz J."/>
            <person name="Soltis P."/>
            <person name="Soltis D."/>
            <person name="Chen Z.-H."/>
        </authorList>
    </citation>
    <scope>NUCLEOTIDE SEQUENCE</scope>
    <source>
        <strain evidence="12">Whitten #5841</strain>
        <tissue evidence="12">Leaf</tissue>
    </source>
</reference>
<keyword evidence="4 9" id="KW-0548">Nucleotidyltransferase</keyword>
<keyword evidence="2 9" id="KW-0696">RNA-directed RNA polymerase</keyword>
<keyword evidence="3 9" id="KW-0808">Transferase</keyword>
<dbReference type="Gene3D" id="3.30.70.330">
    <property type="match status" value="1"/>
</dbReference>
<dbReference type="Pfam" id="PF26250">
    <property type="entry name" value="RRM_RdRP1_2"/>
    <property type="match status" value="1"/>
</dbReference>